<dbReference type="Proteomes" id="UP000886523">
    <property type="component" value="Unassembled WGS sequence"/>
</dbReference>
<name>A0A9P6B366_9AGAM</name>
<dbReference type="AlphaFoldDB" id="A0A9P6B366"/>
<dbReference type="EMBL" id="MU128936">
    <property type="protein sequence ID" value="KAF9516873.1"/>
    <property type="molecule type" value="Genomic_DNA"/>
</dbReference>
<gene>
    <name evidence="1" type="ORF">BS47DRAFT_612436</name>
</gene>
<evidence type="ECO:0000313" key="1">
    <source>
        <dbReference type="EMBL" id="KAF9516873.1"/>
    </source>
</evidence>
<keyword evidence="2" id="KW-1185">Reference proteome</keyword>
<organism evidence="1 2">
    <name type="scientific">Hydnum rufescens UP504</name>
    <dbReference type="NCBI Taxonomy" id="1448309"/>
    <lineage>
        <taxon>Eukaryota</taxon>
        <taxon>Fungi</taxon>
        <taxon>Dikarya</taxon>
        <taxon>Basidiomycota</taxon>
        <taxon>Agaricomycotina</taxon>
        <taxon>Agaricomycetes</taxon>
        <taxon>Cantharellales</taxon>
        <taxon>Hydnaceae</taxon>
        <taxon>Hydnum</taxon>
    </lineage>
</organism>
<dbReference type="OrthoDB" id="1938591at2759"/>
<proteinExistence type="predicted"/>
<sequence length="377" mass="42897">MLSTMTISNKGFQLERCEDLLETMIDLIEDEAFPSEEDDDDDDDDLSSQERRIWTGPQLLRQIDDAASICEPSLELRGPRQKPAVVILATLNLLRNLAMLPENARFISRNPRVLDVIARLSEVVDEGETFRPSSKAFELVDLLRIHHEVTSIIANLGSHISLSIHRPRTSRRLYSMLISPLVDPENIVKPLHPGFHDVTLPVPHIDMALDAFSRLAQQDANRKVLARVIPQSELTIHFHALVHMLPISEDDFNVTVSSAPVLDTWMGYLERLVQCIYNLIFLSPPSLKRTWRKVPGLTATFLRMIRFYLEGVRSDRATFAASQFEKNSYSVMARRAFEALSLLDVAETRSIPSPLRLWPLRLPSWTALVCRRNLEGC</sequence>
<protein>
    <submittedName>
        <fullName evidence="1">Uncharacterized protein</fullName>
    </submittedName>
</protein>
<reference evidence="1" key="1">
    <citation type="journal article" date="2020" name="Nat. Commun.">
        <title>Large-scale genome sequencing of mycorrhizal fungi provides insights into the early evolution of symbiotic traits.</title>
        <authorList>
            <person name="Miyauchi S."/>
            <person name="Kiss E."/>
            <person name="Kuo A."/>
            <person name="Drula E."/>
            <person name="Kohler A."/>
            <person name="Sanchez-Garcia M."/>
            <person name="Morin E."/>
            <person name="Andreopoulos B."/>
            <person name="Barry K.W."/>
            <person name="Bonito G."/>
            <person name="Buee M."/>
            <person name="Carver A."/>
            <person name="Chen C."/>
            <person name="Cichocki N."/>
            <person name="Clum A."/>
            <person name="Culley D."/>
            <person name="Crous P.W."/>
            <person name="Fauchery L."/>
            <person name="Girlanda M."/>
            <person name="Hayes R.D."/>
            <person name="Keri Z."/>
            <person name="LaButti K."/>
            <person name="Lipzen A."/>
            <person name="Lombard V."/>
            <person name="Magnuson J."/>
            <person name="Maillard F."/>
            <person name="Murat C."/>
            <person name="Nolan M."/>
            <person name="Ohm R.A."/>
            <person name="Pangilinan J."/>
            <person name="Pereira M.F."/>
            <person name="Perotto S."/>
            <person name="Peter M."/>
            <person name="Pfister S."/>
            <person name="Riley R."/>
            <person name="Sitrit Y."/>
            <person name="Stielow J.B."/>
            <person name="Szollosi G."/>
            <person name="Zifcakova L."/>
            <person name="Stursova M."/>
            <person name="Spatafora J.W."/>
            <person name="Tedersoo L."/>
            <person name="Vaario L.M."/>
            <person name="Yamada A."/>
            <person name="Yan M."/>
            <person name="Wang P."/>
            <person name="Xu J."/>
            <person name="Bruns T."/>
            <person name="Baldrian P."/>
            <person name="Vilgalys R."/>
            <person name="Dunand C."/>
            <person name="Henrissat B."/>
            <person name="Grigoriev I.V."/>
            <person name="Hibbett D."/>
            <person name="Nagy L.G."/>
            <person name="Martin F.M."/>
        </authorList>
    </citation>
    <scope>NUCLEOTIDE SEQUENCE</scope>
    <source>
        <strain evidence="1">UP504</strain>
    </source>
</reference>
<accession>A0A9P6B366</accession>
<comment type="caution">
    <text evidence="1">The sequence shown here is derived from an EMBL/GenBank/DDBJ whole genome shotgun (WGS) entry which is preliminary data.</text>
</comment>
<evidence type="ECO:0000313" key="2">
    <source>
        <dbReference type="Proteomes" id="UP000886523"/>
    </source>
</evidence>